<proteinExistence type="predicted"/>
<evidence type="ECO:0000256" key="3">
    <source>
        <dbReference type="SAM" id="Coils"/>
    </source>
</evidence>
<dbReference type="GeneID" id="102804068"/>
<gene>
    <name evidence="5" type="primary">LOC102804068</name>
</gene>
<feature type="repeat" description="NHL" evidence="2">
    <location>
        <begin position="339"/>
        <end position="380"/>
    </location>
</feature>
<organism evidence="4 5">
    <name type="scientific">Saccoglossus kowalevskii</name>
    <name type="common">Acorn worm</name>
    <dbReference type="NCBI Taxonomy" id="10224"/>
    <lineage>
        <taxon>Eukaryota</taxon>
        <taxon>Metazoa</taxon>
        <taxon>Hemichordata</taxon>
        <taxon>Enteropneusta</taxon>
        <taxon>Harrimaniidae</taxon>
        <taxon>Saccoglossus</taxon>
    </lineage>
</organism>
<protein>
    <submittedName>
        <fullName evidence="5">Uncharacterized protein LOC102804068</fullName>
    </submittedName>
</protein>
<dbReference type="PANTHER" id="PTHR24104:SF25">
    <property type="entry name" value="PROTEIN LIN-41"/>
    <property type="match status" value="1"/>
</dbReference>
<evidence type="ECO:0000313" key="5">
    <source>
        <dbReference type="RefSeq" id="XP_006823569.1"/>
    </source>
</evidence>
<evidence type="ECO:0000256" key="1">
    <source>
        <dbReference type="ARBA" id="ARBA00022737"/>
    </source>
</evidence>
<evidence type="ECO:0000256" key="2">
    <source>
        <dbReference type="PROSITE-ProRule" id="PRU00504"/>
    </source>
</evidence>
<dbReference type="PANTHER" id="PTHR24104">
    <property type="entry name" value="E3 UBIQUITIN-PROTEIN LIGASE NHLRC1-RELATED"/>
    <property type="match status" value="1"/>
</dbReference>
<dbReference type="InterPro" id="IPR050952">
    <property type="entry name" value="TRIM-NHL_E3_ligases"/>
</dbReference>
<evidence type="ECO:0000313" key="4">
    <source>
        <dbReference type="Proteomes" id="UP000694865"/>
    </source>
</evidence>
<keyword evidence="4" id="KW-1185">Reference proteome</keyword>
<dbReference type="SUPFAM" id="SSF101898">
    <property type="entry name" value="NHL repeat"/>
    <property type="match status" value="1"/>
</dbReference>
<dbReference type="Gene3D" id="2.120.10.30">
    <property type="entry name" value="TolB, C-terminal domain"/>
    <property type="match status" value="2"/>
</dbReference>
<dbReference type="InterPro" id="IPR011042">
    <property type="entry name" value="6-blade_b-propeller_TolB-like"/>
</dbReference>
<dbReference type="Proteomes" id="UP000694865">
    <property type="component" value="Unplaced"/>
</dbReference>
<reference evidence="5" key="1">
    <citation type="submission" date="2025-08" db="UniProtKB">
        <authorList>
            <consortium name="RefSeq"/>
        </authorList>
    </citation>
    <scope>IDENTIFICATION</scope>
    <source>
        <tissue evidence="5">Testes</tissue>
    </source>
</reference>
<feature type="coiled-coil region" evidence="3">
    <location>
        <begin position="70"/>
        <end position="104"/>
    </location>
</feature>
<dbReference type="InterPro" id="IPR001258">
    <property type="entry name" value="NHL_repeat"/>
</dbReference>
<name>A0ABM0MU78_SACKO</name>
<accession>A0ABM0MU78</accession>
<dbReference type="RefSeq" id="XP_006823569.1">
    <property type="nucleotide sequence ID" value="XM_006823506.1"/>
</dbReference>
<dbReference type="Pfam" id="PF01436">
    <property type="entry name" value="NHL"/>
    <property type="match status" value="1"/>
</dbReference>
<feature type="repeat" description="NHL" evidence="2">
    <location>
        <begin position="292"/>
        <end position="335"/>
    </location>
</feature>
<sequence length="421" mass="47093">MQQLPPSTIINSVIDIIEQERHRGDKTCHGCEENSSTNRCVDCAMDLCTTCTKVHSKMPETIEKLTKIIKQEESSHLSKLKTDYEKINEEINKTRNQYETTEELLTSTITFINNLLEYSSAAQLMKTSKDTTNQLETMMSLDTTWNDKNKSLPRFYPGDITLKGMLGTFQSMEVDSVSHSYQQTQKSSHINAPMKLEKTIGGRGYSKPVRPIDAAVSVDNTYFITDGSWVLNEGNNQVSVCNQYGKVIKCFGGKELQNLCGIAINHNNGIVYVVDRDAHCIRLYEITGFKYIKSVGSKGQGSCQFKYPRFILINSKGCLIVSDAGNDRIQVLTSDGVFMSAFSGRPNDKFNCPCGVTTDKNDNIYVCDYSNHRVQMFNSKGVFITNISSGREVLLRPTAAVITDDGKVVVTDCTYCIKIFS</sequence>
<keyword evidence="1" id="KW-0677">Repeat</keyword>
<dbReference type="CDD" id="cd05819">
    <property type="entry name" value="NHL"/>
    <property type="match status" value="1"/>
</dbReference>
<dbReference type="PROSITE" id="PS51125">
    <property type="entry name" value="NHL"/>
    <property type="match status" value="2"/>
</dbReference>
<keyword evidence="3" id="KW-0175">Coiled coil</keyword>
<dbReference type="CDD" id="cd19757">
    <property type="entry name" value="Bbox1"/>
    <property type="match status" value="1"/>
</dbReference>